<comment type="caution">
    <text evidence="1">The sequence shown here is derived from an EMBL/GenBank/DDBJ whole genome shotgun (WGS) entry which is preliminary data.</text>
</comment>
<dbReference type="Proteomes" id="UP000269412">
    <property type="component" value="Unassembled WGS sequence"/>
</dbReference>
<accession>A0A495EDJ3</accession>
<keyword evidence="2" id="KW-1185">Reference proteome</keyword>
<organism evidence="1 2">
    <name type="scientific">Maribacter vaceletii</name>
    <dbReference type="NCBI Taxonomy" id="1206816"/>
    <lineage>
        <taxon>Bacteria</taxon>
        <taxon>Pseudomonadati</taxon>
        <taxon>Bacteroidota</taxon>
        <taxon>Flavobacteriia</taxon>
        <taxon>Flavobacteriales</taxon>
        <taxon>Flavobacteriaceae</taxon>
        <taxon>Maribacter</taxon>
    </lineage>
</organism>
<sequence length="35" mass="4118">MDAQISNMSAPKEIQVYRNDFFSGVVHLMRKLFML</sequence>
<proteinExistence type="predicted"/>
<reference evidence="1 2" key="1">
    <citation type="submission" date="2018-10" db="EMBL/GenBank/DDBJ databases">
        <title>Genomic Encyclopedia of Archaeal and Bacterial Type Strains, Phase II (KMG-II): from individual species to whole genera.</title>
        <authorList>
            <person name="Goeker M."/>
        </authorList>
    </citation>
    <scope>NUCLEOTIDE SEQUENCE [LARGE SCALE GENOMIC DNA]</scope>
    <source>
        <strain evidence="1 2">DSM 25230</strain>
    </source>
</reference>
<gene>
    <name evidence="1" type="ORF">CLV91_0789</name>
</gene>
<dbReference type="AlphaFoldDB" id="A0A495EDJ3"/>
<dbReference type="EMBL" id="RBIQ01000007">
    <property type="protein sequence ID" value="RKR14711.1"/>
    <property type="molecule type" value="Genomic_DNA"/>
</dbReference>
<evidence type="ECO:0000313" key="1">
    <source>
        <dbReference type="EMBL" id="RKR14711.1"/>
    </source>
</evidence>
<name>A0A495EDJ3_9FLAO</name>
<evidence type="ECO:0000313" key="2">
    <source>
        <dbReference type="Proteomes" id="UP000269412"/>
    </source>
</evidence>
<protein>
    <submittedName>
        <fullName evidence="1">Uncharacterized protein</fullName>
    </submittedName>
</protein>